<comment type="caution">
    <text evidence="1">The sequence shown here is derived from an EMBL/GenBank/DDBJ whole genome shotgun (WGS) entry which is preliminary data.</text>
</comment>
<reference evidence="1" key="1">
    <citation type="submission" date="2018-10" db="EMBL/GenBank/DDBJ databases">
        <title>Iterative Subtractive Binning of Freshwater Chronoseries Metagenomes Recovers Nearly Complete Genomes from over Four Hundred Novel Species.</title>
        <authorList>
            <person name="Rodriguez-R L.M."/>
            <person name="Tsementzi D."/>
            <person name="Luo C."/>
            <person name="Konstantinidis K.T."/>
        </authorList>
    </citation>
    <scope>NUCLEOTIDE SEQUENCE</scope>
    <source>
        <strain evidence="1">WB7_6_001</strain>
    </source>
</reference>
<evidence type="ECO:0000313" key="2">
    <source>
        <dbReference type="Proteomes" id="UP000713222"/>
    </source>
</evidence>
<sequence>MQVLFNVIVGVAGLFGGWILNNISRSIERLDEDVREMPKVYVTKADYKDDINHIKVTLDRIFDLIGELNNSKADK</sequence>
<dbReference type="EMBL" id="RGET01000035">
    <property type="protein sequence ID" value="NBN88005.1"/>
    <property type="molecule type" value="Genomic_DNA"/>
</dbReference>
<accession>A0A964XRL4</accession>
<gene>
    <name evidence="1" type="ORF">EBV32_02810</name>
</gene>
<dbReference type="AlphaFoldDB" id="A0A964XRL4"/>
<protein>
    <submittedName>
        <fullName evidence="1">Uncharacterized protein</fullName>
    </submittedName>
</protein>
<proteinExistence type="predicted"/>
<dbReference type="Proteomes" id="UP000713222">
    <property type="component" value="Unassembled WGS sequence"/>
</dbReference>
<evidence type="ECO:0000313" key="1">
    <source>
        <dbReference type="EMBL" id="NBN88005.1"/>
    </source>
</evidence>
<organism evidence="1 2">
    <name type="scientific">Candidatus Fonsibacter lacus</name>
    <dbReference type="NCBI Taxonomy" id="2576439"/>
    <lineage>
        <taxon>Bacteria</taxon>
        <taxon>Pseudomonadati</taxon>
        <taxon>Pseudomonadota</taxon>
        <taxon>Alphaproteobacteria</taxon>
        <taxon>Candidatus Pelagibacterales</taxon>
        <taxon>Candidatus Pelagibacterales incertae sedis</taxon>
        <taxon>Candidatus Fonsibacter</taxon>
    </lineage>
</organism>
<name>A0A964XRL4_9PROT</name>